<keyword evidence="3" id="KW-0694">RNA-binding</keyword>
<dbReference type="InterPro" id="IPR011990">
    <property type="entry name" value="TPR-like_helical_dom_sf"/>
</dbReference>
<evidence type="ECO:0000313" key="5">
    <source>
        <dbReference type="EMBL" id="CRK94247.1"/>
    </source>
</evidence>
<dbReference type="SUPFAM" id="SSF54534">
    <property type="entry name" value="FKBP-like"/>
    <property type="match status" value="1"/>
</dbReference>
<reference evidence="5 6" key="1">
    <citation type="submission" date="2015-04" db="EMBL/GenBank/DDBJ databases">
        <authorList>
            <person name="Syromyatnikov M.Y."/>
            <person name="Popov V.N."/>
        </authorList>
    </citation>
    <scope>NUCLEOTIDE SEQUENCE [LARGE SCALE GENOMIC DNA]</scope>
</reference>
<gene>
    <name evidence="5" type="primary">similar to AGAP011458-PA</name>
    <name evidence="5" type="ORF">CLUMA_CG007762</name>
</gene>
<dbReference type="Gene3D" id="1.25.40.10">
    <property type="entry name" value="Tetratricopeptide repeat domain"/>
    <property type="match status" value="1"/>
</dbReference>
<evidence type="ECO:0000259" key="4">
    <source>
        <dbReference type="PROSITE" id="PS50137"/>
    </source>
</evidence>
<protein>
    <submittedName>
        <fullName evidence="5">CLUMA_CG007762, isoform A</fullName>
    </submittedName>
</protein>
<evidence type="ECO:0000313" key="6">
    <source>
        <dbReference type="Proteomes" id="UP000183832"/>
    </source>
</evidence>
<dbReference type="GO" id="GO:0003755">
    <property type="term" value="F:peptidyl-prolyl cis-trans isomerase activity"/>
    <property type="evidence" value="ECO:0007669"/>
    <property type="project" value="InterPro"/>
</dbReference>
<dbReference type="EMBL" id="CVRI01000038">
    <property type="protein sequence ID" value="CRK94247.1"/>
    <property type="molecule type" value="Genomic_DNA"/>
</dbReference>
<dbReference type="AlphaFoldDB" id="A0A1J1I1N1"/>
<dbReference type="GO" id="GO:0005737">
    <property type="term" value="C:cytoplasm"/>
    <property type="evidence" value="ECO:0007669"/>
    <property type="project" value="TreeGrafter"/>
</dbReference>
<dbReference type="SUPFAM" id="SSF54768">
    <property type="entry name" value="dsRNA-binding domain-like"/>
    <property type="match status" value="1"/>
</dbReference>
<keyword evidence="2" id="KW-0802">TPR repeat</keyword>
<dbReference type="Pfam" id="PF00035">
    <property type="entry name" value="dsrm"/>
    <property type="match status" value="1"/>
</dbReference>
<dbReference type="STRING" id="568069.A0A1J1I1N1"/>
<dbReference type="Gene3D" id="3.10.50.40">
    <property type="match status" value="1"/>
</dbReference>
<dbReference type="Proteomes" id="UP000183832">
    <property type="component" value="Unassembled WGS sequence"/>
</dbReference>
<evidence type="ECO:0000256" key="2">
    <source>
        <dbReference type="ARBA" id="ARBA00022803"/>
    </source>
</evidence>
<dbReference type="InterPro" id="IPR014720">
    <property type="entry name" value="dsRBD_dom"/>
</dbReference>
<dbReference type="Gene3D" id="3.30.160.20">
    <property type="match status" value="1"/>
</dbReference>
<keyword evidence="1" id="KW-0677">Repeat</keyword>
<dbReference type="InterPro" id="IPR042282">
    <property type="entry name" value="FKBP6/shu"/>
</dbReference>
<organism evidence="5 6">
    <name type="scientific">Clunio marinus</name>
    <dbReference type="NCBI Taxonomy" id="568069"/>
    <lineage>
        <taxon>Eukaryota</taxon>
        <taxon>Metazoa</taxon>
        <taxon>Ecdysozoa</taxon>
        <taxon>Arthropoda</taxon>
        <taxon>Hexapoda</taxon>
        <taxon>Insecta</taxon>
        <taxon>Pterygota</taxon>
        <taxon>Neoptera</taxon>
        <taxon>Endopterygota</taxon>
        <taxon>Diptera</taxon>
        <taxon>Nematocera</taxon>
        <taxon>Chironomoidea</taxon>
        <taxon>Chironomidae</taxon>
        <taxon>Clunio</taxon>
    </lineage>
</organism>
<dbReference type="PANTHER" id="PTHR46674">
    <property type="entry name" value="INACTIVE PEPTIDYL-PROLYL CIS-TRANS ISOMERASE FKBP6"/>
    <property type="match status" value="1"/>
</dbReference>
<proteinExistence type="predicted"/>
<feature type="domain" description="DRBM" evidence="4">
    <location>
        <begin position="322"/>
        <end position="390"/>
    </location>
</feature>
<dbReference type="GO" id="GO:0003723">
    <property type="term" value="F:RNA binding"/>
    <property type="evidence" value="ECO:0007669"/>
    <property type="project" value="UniProtKB-UniRule"/>
</dbReference>
<evidence type="ECO:0000256" key="3">
    <source>
        <dbReference type="PROSITE-ProRule" id="PRU00266"/>
    </source>
</evidence>
<dbReference type="PANTHER" id="PTHR46674:SF1">
    <property type="entry name" value="INACTIVE PEPTIDYL-PROLYL CIS-TRANS ISOMERASE FKBP6"/>
    <property type="match status" value="1"/>
</dbReference>
<dbReference type="InterPro" id="IPR046357">
    <property type="entry name" value="PPIase_dom_sf"/>
</dbReference>
<dbReference type="GO" id="GO:0034587">
    <property type="term" value="P:piRNA processing"/>
    <property type="evidence" value="ECO:0007669"/>
    <property type="project" value="TreeGrafter"/>
</dbReference>
<dbReference type="PROSITE" id="PS50137">
    <property type="entry name" value="DS_RBD"/>
    <property type="match status" value="1"/>
</dbReference>
<dbReference type="GO" id="GO:0007283">
    <property type="term" value="P:spermatogenesis"/>
    <property type="evidence" value="ECO:0007669"/>
    <property type="project" value="TreeGrafter"/>
</dbReference>
<accession>A0A1J1I1N1</accession>
<dbReference type="GO" id="GO:0051879">
    <property type="term" value="F:Hsp90 protein binding"/>
    <property type="evidence" value="ECO:0007669"/>
    <property type="project" value="TreeGrafter"/>
</dbReference>
<evidence type="ECO:0000256" key="1">
    <source>
        <dbReference type="ARBA" id="ARBA00022737"/>
    </source>
</evidence>
<sequence>MTNQFLKEHMLIINDRISKIVLKEGTGETFNNCLEDLRVIYNYKTFYEDSETPFDYKKSVVIDIKNDVEPLPGYTQALATMKLYEKAKFWISHDLLGFPLNKNVYMIAEIFYAEFSQQNAMKNESFNSKFKIILDFRNHALSFYQQENYKEATESYKIGLKILNDSKTSNEAQELKKKVALEEFYQNIALCCIKKNSPRLALTYVHLLEKLTSIEYNLEALYIKGKAFLMIKNFTESLKHLKATQFLLPSDPVVEQTLNEWAVEFKKETSEKIEYLMKLPPKKLQDGQEIAMEFERMTTMFGTLLTTKDSDDKMLKNSKQKDAVSTLYEFSQKNHLEKPIFEQNFMYANKKYPKFTMTCKFLGHEVVGEGKLKKDAKQAAAKRILMLLDGNTDVYVY</sequence>
<keyword evidence="6" id="KW-1185">Reference proteome</keyword>
<dbReference type="SUPFAM" id="SSF48452">
    <property type="entry name" value="TPR-like"/>
    <property type="match status" value="1"/>
</dbReference>
<dbReference type="SMART" id="SM00358">
    <property type="entry name" value="DSRM"/>
    <property type="match status" value="1"/>
</dbReference>
<dbReference type="OrthoDB" id="8116123at2759"/>
<name>A0A1J1I1N1_9DIPT</name>